<evidence type="ECO:0000313" key="2">
    <source>
        <dbReference type="EMBL" id="QVJ01559.1"/>
    </source>
</evidence>
<name>A0A975L951_9ACTN</name>
<dbReference type="AlphaFoldDB" id="A0A975L951"/>
<evidence type="ECO:0000313" key="3">
    <source>
        <dbReference type="Proteomes" id="UP000682416"/>
    </source>
</evidence>
<dbReference type="RefSeq" id="WP_378735460.1">
    <property type="nucleotide sequence ID" value="NZ_CBDRIY010000002.1"/>
</dbReference>
<sequence length="78" mass="8888">MARRTEHGPHLSHSATTPRRTRSTAASRRLSGLAPEPALVPRPRTDQEDTDTTSEHPIMHWVLVTDDRGRTRPEARWL</sequence>
<keyword evidence="3" id="KW-1185">Reference proteome</keyword>
<organism evidence="2 3">
    <name type="scientific">Nocardiopsis eucommiae</name>
    <dbReference type="NCBI Taxonomy" id="2831970"/>
    <lineage>
        <taxon>Bacteria</taxon>
        <taxon>Bacillati</taxon>
        <taxon>Actinomycetota</taxon>
        <taxon>Actinomycetes</taxon>
        <taxon>Streptosporangiales</taxon>
        <taxon>Nocardiopsidaceae</taxon>
        <taxon>Nocardiopsis</taxon>
    </lineage>
</organism>
<evidence type="ECO:0000256" key="1">
    <source>
        <dbReference type="SAM" id="MobiDB-lite"/>
    </source>
</evidence>
<gene>
    <name evidence="2" type="ORF">KGD82_27130</name>
</gene>
<protein>
    <submittedName>
        <fullName evidence="2">Uncharacterized protein</fullName>
    </submittedName>
</protein>
<dbReference type="EMBL" id="CP074402">
    <property type="protein sequence ID" value="QVJ01559.1"/>
    <property type="molecule type" value="Genomic_DNA"/>
</dbReference>
<dbReference type="KEGG" id="nec:KGD82_27130"/>
<dbReference type="Proteomes" id="UP000682416">
    <property type="component" value="Chromosome"/>
</dbReference>
<feature type="compositionally biased region" description="Low complexity" evidence="1">
    <location>
        <begin position="14"/>
        <end position="34"/>
    </location>
</feature>
<feature type="region of interest" description="Disordered" evidence="1">
    <location>
        <begin position="1"/>
        <end position="58"/>
    </location>
</feature>
<accession>A0A975L951</accession>
<proteinExistence type="predicted"/>
<feature type="compositionally biased region" description="Basic and acidic residues" evidence="1">
    <location>
        <begin position="43"/>
        <end position="58"/>
    </location>
</feature>
<reference evidence="2" key="1">
    <citation type="submission" date="2021-05" db="EMBL/GenBank/DDBJ databases">
        <authorList>
            <person name="Kaiqin L."/>
            <person name="Jian G."/>
        </authorList>
    </citation>
    <scope>NUCLEOTIDE SEQUENCE</scope>
    <source>
        <strain evidence="2">HDS5</strain>
    </source>
</reference>